<gene>
    <name evidence="8" type="ORF">FA584_13615</name>
</gene>
<dbReference type="EMBL" id="CP039734">
    <property type="protein sequence ID" value="QIR77177.1"/>
    <property type="molecule type" value="Genomic_DNA"/>
</dbReference>
<evidence type="ECO:0000256" key="1">
    <source>
        <dbReference type="ARBA" id="ARBA00003293"/>
    </source>
</evidence>
<comment type="function">
    <text evidence="1">Possible endonuclease which induces a single-strand cut and initiates DNA replication.</text>
</comment>
<evidence type="ECO:0000313" key="9">
    <source>
        <dbReference type="Proteomes" id="UP000502831"/>
    </source>
</evidence>
<keyword evidence="6" id="KW-0378">Hydrolase</keyword>
<comment type="similarity">
    <text evidence="2">Belongs to the phage GPA family.</text>
</comment>
<sequence>MKSIHATKKLQNTELYKELQGNLKNYYEISTVKEKKQKSYLSRLNLCNTKTGELLKLNYDFEAEYKKYCKLIEQKSLAIEHTAQELEYASVFLTFTLPSPFHPFKSRKGKNGERLYVATNEQFIFNTLHDAIDDGCVFLNNLIRTFYKRIKNYVKDEFLYVKVFEPHSTMIPHLHYLCFFPVKYIDDVKAVYQRVIAEYALNQVDFEECRFRDNVNSATRYLLKYITKNLSDSKDYFAIRSLDGWKKHHKIRIVTSSNLGLTQFLYKKIYYSITPDIKAIIDPIIKEKNIPYYIYLQENTFIKKQIKRLDLKRTSINRETFGDANSLFKIELKINRIRSPSTQNLSYRVRELTIKYRNKLLYSKSLYVTVSAV</sequence>
<dbReference type="GO" id="GO:0004519">
    <property type="term" value="F:endonuclease activity"/>
    <property type="evidence" value="ECO:0007669"/>
    <property type="project" value="UniProtKB-KW"/>
</dbReference>
<dbReference type="RefSeq" id="WP_167750562.1">
    <property type="nucleotide sequence ID" value="NZ_CP039734.2"/>
</dbReference>
<dbReference type="GO" id="GO:0016787">
    <property type="term" value="F:hydrolase activity"/>
    <property type="evidence" value="ECO:0007669"/>
    <property type="project" value="UniProtKB-KW"/>
</dbReference>
<keyword evidence="3" id="KW-0235">DNA replication</keyword>
<dbReference type="Pfam" id="PF05840">
    <property type="entry name" value="Phage_GPA"/>
    <property type="match status" value="1"/>
</dbReference>
<accession>A0A6G9VVG3</accession>
<evidence type="ECO:0000259" key="7">
    <source>
        <dbReference type="Pfam" id="PF05840"/>
    </source>
</evidence>
<evidence type="ECO:0000256" key="6">
    <source>
        <dbReference type="ARBA" id="ARBA00022801"/>
    </source>
</evidence>
<reference evidence="8 9" key="1">
    <citation type="journal article" date="2017" name="Environ. Sci. Technol.">
        <title>Organohalide Respiration with Chlorinated Ethenes under Low pH Conditions.</title>
        <authorList>
            <person name="Yang Y."/>
            <person name="Capiro N.L."/>
            <person name="Marcet T.F."/>
            <person name="Yan J."/>
            <person name="Pennell K.D."/>
            <person name="Loffler F.E."/>
        </authorList>
    </citation>
    <scope>NUCLEOTIDE SEQUENCE [LARGE SCALE GENOMIC DNA]</scope>
    <source>
        <strain evidence="8 9">ACSDCE</strain>
    </source>
</reference>
<name>A0A6G9VVG3_9BACT</name>
<dbReference type="Proteomes" id="UP000502831">
    <property type="component" value="Chromosome"/>
</dbReference>
<dbReference type="GO" id="GO:0006260">
    <property type="term" value="P:DNA replication"/>
    <property type="evidence" value="ECO:0007669"/>
    <property type="project" value="UniProtKB-KW"/>
</dbReference>
<keyword evidence="5 8" id="KW-0255">Endonuclease</keyword>
<keyword evidence="4" id="KW-0540">Nuclease</keyword>
<dbReference type="InterPro" id="IPR008766">
    <property type="entry name" value="Replication_gene_A-like"/>
</dbReference>
<protein>
    <submittedName>
        <fullName evidence="8">Replication endonuclease</fullName>
    </submittedName>
</protein>
<dbReference type="AlphaFoldDB" id="A0A6G9VVG3"/>
<feature type="domain" description="Replication gene A protein-like" evidence="7">
    <location>
        <begin position="35"/>
        <end position="230"/>
    </location>
</feature>
<evidence type="ECO:0000256" key="4">
    <source>
        <dbReference type="ARBA" id="ARBA00022722"/>
    </source>
</evidence>
<evidence type="ECO:0000256" key="3">
    <source>
        <dbReference type="ARBA" id="ARBA00022705"/>
    </source>
</evidence>
<organism evidence="8 9">
    <name type="scientific">Sulfurospirillum diekertiae</name>
    <dbReference type="NCBI Taxonomy" id="1854492"/>
    <lineage>
        <taxon>Bacteria</taxon>
        <taxon>Pseudomonadati</taxon>
        <taxon>Campylobacterota</taxon>
        <taxon>Epsilonproteobacteria</taxon>
        <taxon>Campylobacterales</taxon>
        <taxon>Sulfurospirillaceae</taxon>
        <taxon>Sulfurospirillum</taxon>
    </lineage>
</organism>
<evidence type="ECO:0000313" key="8">
    <source>
        <dbReference type="EMBL" id="QIR77177.1"/>
    </source>
</evidence>
<evidence type="ECO:0000256" key="2">
    <source>
        <dbReference type="ARBA" id="ARBA00009260"/>
    </source>
</evidence>
<evidence type="ECO:0000256" key="5">
    <source>
        <dbReference type="ARBA" id="ARBA00022759"/>
    </source>
</evidence>
<proteinExistence type="inferred from homology"/>